<dbReference type="OrthoDB" id="9974280at2"/>
<organism evidence="1 2">
    <name type="scientific">Rhizobium subbaraonis</name>
    <dbReference type="NCBI Taxonomy" id="908946"/>
    <lineage>
        <taxon>Bacteria</taxon>
        <taxon>Pseudomonadati</taxon>
        <taxon>Pseudomonadota</taxon>
        <taxon>Alphaproteobacteria</taxon>
        <taxon>Hyphomicrobiales</taxon>
        <taxon>Rhizobiaceae</taxon>
        <taxon>Rhizobium/Agrobacterium group</taxon>
        <taxon>Rhizobium</taxon>
    </lineage>
</organism>
<dbReference type="Proteomes" id="UP000219167">
    <property type="component" value="Unassembled WGS sequence"/>
</dbReference>
<protein>
    <submittedName>
        <fullName evidence="1">Uncharacterized protein</fullName>
    </submittedName>
</protein>
<dbReference type="RefSeq" id="WP_097142725.1">
    <property type="nucleotide sequence ID" value="NZ_OBQD01000023.1"/>
</dbReference>
<dbReference type="EMBL" id="OBQD01000023">
    <property type="protein sequence ID" value="SOC46624.1"/>
    <property type="molecule type" value="Genomic_DNA"/>
</dbReference>
<accession>A0A285UXL5</accession>
<evidence type="ECO:0000313" key="2">
    <source>
        <dbReference type="Proteomes" id="UP000219167"/>
    </source>
</evidence>
<dbReference type="AlphaFoldDB" id="A0A285UXL5"/>
<sequence length="77" mass="8693">MNSEEQLQRIGEVLTTALQHKREMIAASERQRIAECPRCGGSLRFALVGPKNHLRMFCRGNPTDPENMPHCGMSLIE</sequence>
<keyword evidence="2" id="KW-1185">Reference proteome</keyword>
<gene>
    <name evidence="1" type="ORF">SAMN05892877_12361</name>
</gene>
<proteinExistence type="predicted"/>
<evidence type="ECO:0000313" key="1">
    <source>
        <dbReference type="EMBL" id="SOC46624.1"/>
    </source>
</evidence>
<name>A0A285UXL5_9HYPH</name>
<reference evidence="1 2" key="1">
    <citation type="submission" date="2017-08" db="EMBL/GenBank/DDBJ databases">
        <authorList>
            <person name="de Groot N.N."/>
        </authorList>
    </citation>
    <scope>NUCLEOTIDE SEQUENCE [LARGE SCALE GENOMIC DNA]</scope>
    <source>
        <strain evidence="1 2">JC85</strain>
    </source>
</reference>